<dbReference type="PANTHER" id="PTHR39160">
    <property type="entry name" value="CELL WALL-BINDING PROTEIN YOCH"/>
    <property type="match status" value="1"/>
</dbReference>
<protein>
    <recommendedName>
        <fullName evidence="4">G5 domain-containing protein</fullName>
    </recommendedName>
</protein>
<dbReference type="OrthoDB" id="9798935at2"/>
<dbReference type="Gene3D" id="2.20.230.10">
    <property type="entry name" value="Resuscitation-promoting factor rpfb"/>
    <property type="match status" value="1"/>
</dbReference>
<dbReference type="InterPro" id="IPR007137">
    <property type="entry name" value="DUF348"/>
</dbReference>
<gene>
    <name evidence="5" type="ORF">AOX59_13270</name>
</gene>
<dbReference type="Pfam" id="PF03990">
    <property type="entry name" value="DUF348"/>
    <property type="match status" value="3"/>
</dbReference>
<dbReference type="Gene3D" id="2.40.40.10">
    <property type="entry name" value="RlpA-like domain"/>
    <property type="match status" value="1"/>
</dbReference>
<dbReference type="Pfam" id="PF06725">
    <property type="entry name" value="3D"/>
    <property type="match status" value="1"/>
</dbReference>
<dbReference type="InterPro" id="IPR036908">
    <property type="entry name" value="RlpA-like_sf"/>
</dbReference>
<reference evidence="5 6" key="1">
    <citation type="submission" date="2016-01" db="EMBL/GenBank/DDBJ databases">
        <title>Complete genome sequence of strain Lentibacillus amyloliquefaciens LAM0015T isolated from saline sediment.</title>
        <authorList>
            <person name="Wang J.-L."/>
            <person name="He M.-X."/>
        </authorList>
    </citation>
    <scope>NUCLEOTIDE SEQUENCE [LARGE SCALE GENOMIC DNA]</scope>
    <source>
        <strain evidence="5 6">LAM0015</strain>
    </source>
</reference>
<name>A0A0U3NS29_9BACI</name>
<dbReference type="STRING" id="1472767.AOX59_13270"/>
<dbReference type="GO" id="GO:0019867">
    <property type="term" value="C:outer membrane"/>
    <property type="evidence" value="ECO:0007669"/>
    <property type="project" value="InterPro"/>
</dbReference>
<dbReference type="GO" id="GO:0009254">
    <property type="term" value="P:peptidoglycan turnover"/>
    <property type="evidence" value="ECO:0007669"/>
    <property type="project" value="InterPro"/>
</dbReference>
<dbReference type="PROSITE" id="PS51109">
    <property type="entry name" value="G5"/>
    <property type="match status" value="1"/>
</dbReference>
<dbReference type="SUPFAM" id="SSF50685">
    <property type="entry name" value="Barwin-like endoglucanases"/>
    <property type="match status" value="1"/>
</dbReference>
<evidence type="ECO:0000313" key="6">
    <source>
        <dbReference type="Proteomes" id="UP000050331"/>
    </source>
</evidence>
<dbReference type="RefSeq" id="WP_068446230.1">
    <property type="nucleotide sequence ID" value="NZ_CP013862.1"/>
</dbReference>
<dbReference type="PANTHER" id="PTHR39160:SF4">
    <property type="entry name" value="RESUSCITATION-PROMOTING FACTOR RPFB"/>
    <property type="match status" value="1"/>
</dbReference>
<dbReference type="KEGG" id="lao:AOX59_13270"/>
<keyword evidence="3" id="KW-0812">Transmembrane</keyword>
<evidence type="ECO:0000313" key="5">
    <source>
        <dbReference type="EMBL" id="ALX49451.1"/>
    </source>
</evidence>
<evidence type="ECO:0000259" key="4">
    <source>
        <dbReference type="PROSITE" id="PS51109"/>
    </source>
</evidence>
<organism evidence="5 6">
    <name type="scientific">Lentibacillus amyloliquefaciens</name>
    <dbReference type="NCBI Taxonomy" id="1472767"/>
    <lineage>
        <taxon>Bacteria</taxon>
        <taxon>Bacillati</taxon>
        <taxon>Bacillota</taxon>
        <taxon>Bacilli</taxon>
        <taxon>Bacillales</taxon>
        <taxon>Bacillaceae</taxon>
        <taxon>Lentibacillus</taxon>
    </lineage>
</organism>
<dbReference type="GO" id="GO:0004553">
    <property type="term" value="F:hydrolase activity, hydrolyzing O-glycosyl compounds"/>
    <property type="evidence" value="ECO:0007669"/>
    <property type="project" value="InterPro"/>
</dbReference>
<dbReference type="EMBL" id="CP013862">
    <property type="protein sequence ID" value="ALX49451.1"/>
    <property type="molecule type" value="Genomic_DNA"/>
</dbReference>
<feature type="transmembrane region" description="Helical" evidence="3">
    <location>
        <begin position="12"/>
        <end position="34"/>
    </location>
</feature>
<feature type="compositionally biased region" description="Low complexity" evidence="2">
    <location>
        <begin position="297"/>
        <end position="324"/>
    </location>
</feature>
<dbReference type="InterPro" id="IPR011098">
    <property type="entry name" value="G5_dom"/>
</dbReference>
<accession>A0A0U3NS29</accession>
<dbReference type="Pfam" id="PF07501">
    <property type="entry name" value="G5"/>
    <property type="match status" value="1"/>
</dbReference>
<keyword evidence="3" id="KW-0472">Membrane</keyword>
<keyword evidence="3" id="KW-1133">Transmembrane helix</keyword>
<dbReference type="InterPro" id="IPR010611">
    <property type="entry name" value="3D_dom"/>
</dbReference>
<keyword evidence="6" id="KW-1185">Reference proteome</keyword>
<proteinExistence type="predicted"/>
<dbReference type="Proteomes" id="UP000050331">
    <property type="component" value="Chromosome"/>
</dbReference>
<dbReference type="AlphaFoldDB" id="A0A0U3NS29"/>
<evidence type="ECO:0000256" key="2">
    <source>
        <dbReference type="SAM" id="MobiDB-lite"/>
    </source>
</evidence>
<dbReference type="SMART" id="SM01208">
    <property type="entry name" value="G5"/>
    <property type="match status" value="1"/>
</dbReference>
<dbReference type="InterPro" id="IPR051933">
    <property type="entry name" value="Resuscitation_pf_RpfB"/>
</dbReference>
<feature type="region of interest" description="Disordered" evidence="2">
    <location>
        <begin position="274"/>
        <end position="327"/>
    </location>
</feature>
<evidence type="ECO:0000256" key="3">
    <source>
        <dbReference type="SAM" id="Phobius"/>
    </source>
</evidence>
<keyword evidence="1" id="KW-0732">Signal</keyword>
<evidence type="ECO:0000256" key="1">
    <source>
        <dbReference type="ARBA" id="ARBA00022729"/>
    </source>
</evidence>
<sequence>MNIFSKLLPKSARNWILSGVGLLALIVFASFIIVETTKAEVVIKDNGKEETIQTHADTVKELLAEADITYSQQDELSHDIDAPIENGMNITYKEAQKITVVVDGEEEDYYTTSDKIQEFLKEKGITVSNHDQTSHGKNDAISAGMKYTVDRAFKVTIDNGGDKEKVWATGGTVGQLLKENDISLDDDDKLKPGKKKDVTKDKPITITRVNKETDEVKQTVDFKVEEREDDSLEKGKKNVIAKGQEGVVIKTYEITKENGEKVNRDLIDEEVKQESKNRVVAVGTKEEQQEANLRTVSSNKSNTNKSDTSNSSSDSSQSDNSSNSGGEVMHMNATAYTIDCAGCNGNGYTATGINLRNTPKVVAVDPNVIPLGSRVWVEGYGEAVAGDTGGHIKGNRIDLHFKSKSRALSFGRKTVKVKVLD</sequence>
<dbReference type="CDD" id="cd22786">
    <property type="entry name" value="DPBB_YuiC-like"/>
    <property type="match status" value="1"/>
</dbReference>
<feature type="domain" description="G5" evidence="4">
    <location>
        <begin position="206"/>
        <end position="286"/>
    </location>
</feature>